<reference evidence="2 3" key="1">
    <citation type="submission" date="2017-11" db="EMBL/GenBank/DDBJ databases">
        <title>Sequencing the genomes of 1000 actinobacteria strains.</title>
        <authorList>
            <person name="Klenk H.-P."/>
        </authorList>
    </citation>
    <scope>NUCLEOTIDE SEQUENCE [LARGE SCALE GENOMIC DNA]</scope>
    <source>
        <strain evidence="2 3">DSM 44104</strain>
    </source>
</reference>
<evidence type="ECO:0000313" key="3">
    <source>
        <dbReference type="Proteomes" id="UP000232453"/>
    </source>
</evidence>
<evidence type="ECO:0000259" key="1">
    <source>
        <dbReference type="Pfam" id="PF13472"/>
    </source>
</evidence>
<gene>
    <name evidence="2" type="ORF">ATL51_5458</name>
</gene>
<protein>
    <submittedName>
        <fullName evidence="2">Lysophospholipase L1-like esterase</fullName>
    </submittedName>
</protein>
<comment type="caution">
    <text evidence="2">The sequence shown here is derived from an EMBL/GenBank/DDBJ whole genome shotgun (WGS) entry which is preliminary data.</text>
</comment>
<dbReference type="InterPro" id="IPR051532">
    <property type="entry name" value="Ester_Hydrolysis_Enzymes"/>
</dbReference>
<dbReference type="GO" id="GO:0004622">
    <property type="term" value="F:phosphatidylcholine lysophospholipase activity"/>
    <property type="evidence" value="ECO:0007669"/>
    <property type="project" value="TreeGrafter"/>
</dbReference>
<dbReference type="EMBL" id="PHUJ01000003">
    <property type="protein sequence ID" value="PKB33691.1"/>
    <property type="molecule type" value="Genomic_DNA"/>
</dbReference>
<sequence length="214" mass="22569">MVAPGTFDDLPVSSTRDLRVVALGDSVVAGVGDPDCRGWFGRLVAAVGRRGVPTTAYNLGIRRNTSSDVLARWERETGARRAPGCDERLVLSFGVNDGVEEDGRCRVEPDVTVANLTRLLAGAEAAGLPAFVVGPPPIADAAVNRRVRDLTARFLGVCDAAGVPFVDVFDALSADEVWTTGVRDGDGAHPGADGYDRLARLAMPAWLSWIGAAR</sequence>
<feature type="domain" description="SGNH hydrolase-type esterase" evidence="1">
    <location>
        <begin position="22"/>
        <end position="197"/>
    </location>
</feature>
<dbReference type="PANTHER" id="PTHR30383">
    <property type="entry name" value="THIOESTERASE 1/PROTEASE 1/LYSOPHOSPHOLIPASE L1"/>
    <property type="match status" value="1"/>
</dbReference>
<dbReference type="InterPro" id="IPR013830">
    <property type="entry name" value="SGNH_hydro"/>
</dbReference>
<organism evidence="2 3">
    <name type="scientific">Pseudonocardia alni</name>
    <name type="common">Amycolata alni</name>
    <dbReference type="NCBI Taxonomy" id="33907"/>
    <lineage>
        <taxon>Bacteria</taxon>
        <taxon>Bacillati</taxon>
        <taxon>Actinomycetota</taxon>
        <taxon>Actinomycetes</taxon>
        <taxon>Pseudonocardiales</taxon>
        <taxon>Pseudonocardiaceae</taxon>
        <taxon>Pseudonocardia</taxon>
    </lineage>
</organism>
<dbReference type="Proteomes" id="UP000232453">
    <property type="component" value="Unassembled WGS sequence"/>
</dbReference>
<accession>A0AA44UUI6</accession>
<dbReference type="Gene3D" id="3.40.50.1110">
    <property type="entry name" value="SGNH hydrolase"/>
    <property type="match status" value="1"/>
</dbReference>
<proteinExistence type="predicted"/>
<dbReference type="PANTHER" id="PTHR30383:SF5">
    <property type="entry name" value="SGNH HYDROLASE-TYPE ESTERASE DOMAIN-CONTAINING PROTEIN"/>
    <property type="match status" value="1"/>
</dbReference>
<dbReference type="InterPro" id="IPR036514">
    <property type="entry name" value="SGNH_hydro_sf"/>
</dbReference>
<name>A0AA44UUI6_PSEA5</name>
<dbReference type="SUPFAM" id="SSF52266">
    <property type="entry name" value="SGNH hydrolase"/>
    <property type="match status" value="1"/>
</dbReference>
<dbReference type="Pfam" id="PF13472">
    <property type="entry name" value="Lipase_GDSL_2"/>
    <property type="match status" value="1"/>
</dbReference>
<dbReference type="AlphaFoldDB" id="A0AA44UUI6"/>
<evidence type="ECO:0000313" key="2">
    <source>
        <dbReference type="EMBL" id="PKB33691.1"/>
    </source>
</evidence>